<sequence length="156" mass="17714">MESVYIETTVISYLISRHSRDILVAAHQQTTNEWWTTRRREFECFISQVVIDEIQAGDNEASMRRMKEISRFPVLEASVEAEHLAEAMIEAEAIPKKAVNDAVHIAIAAVNNVDYLLTWNCRHLANAQLIRRVSVICNAKGFNMPVICTPEELMGV</sequence>
<dbReference type="CDD" id="cd18687">
    <property type="entry name" value="PIN_VapC-like"/>
    <property type="match status" value="1"/>
</dbReference>
<accession>E1YKC0</accession>
<dbReference type="SUPFAM" id="SSF88723">
    <property type="entry name" value="PIN domain-like"/>
    <property type="match status" value="1"/>
</dbReference>
<evidence type="ECO:0000313" key="1">
    <source>
        <dbReference type="EMBL" id="CBX30553.1"/>
    </source>
</evidence>
<proteinExistence type="predicted"/>
<organism evidence="1">
    <name type="scientific">uncultured Desulfobacterium sp</name>
    <dbReference type="NCBI Taxonomy" id="201089"/>
    <lineage>
        <taxon>Bacteria</taxon>
        <taxon>Pseudomonadati</taxon>
        <taxon>Thermodesulfobacteriota</taxon>
        <taxon>Desulfobacteria</taxon>
        <taxon>Desulfobacterales</taxon>
        <taxon>Desulfobacteriaceae</taxon>
        <taxon>Desulfobacterium</taxon>
        <taxon>environmental samples</taxon>
    </lineage>
</organism>
<dbReference type="Gene3D" id="3.40.50.1010">
    <property type="entry name" value="5'-nuclease"/>
    <property type="match status" value="1"/>
</dbReference>
<dbReference type="InterPro" id="IPR029060">
    <property type="entry name" value="PIN-like_dom_sf"/>
</dbReference>
<name>E1YKC0_9BACT</name>
<dbReference type="EMBL" id="FR695877">
    <property type="protein sequence ID" value="CBX30553.1"/>
    <property type="molecule type" value="Genomic_DNA"/>
</dbReference>
<reference evidence="1" key="1">
    <citation type="journal article" date="2011" name="Environ. Microbiol.">
        <title>Genomic insights into the metabolic potential of the polycyclic aromatic hydrocarbon degrading sulfate-reducing Deltaproteobacterium N47.</title>
        <authorList>
            <person name="Bergmann F."/>
            <person name="Selesi D."/>
            <person name="Weinmaier T."/>
            <person name="Tischler P."/>
            <person name="Rattei T."/>
            <person name="Meckenstock R.U."/>
        </authorList>
    </citation>
    <scope>NUCLEOTIDE SEQUENCE</scope>
</reference>
<protein>
    <submittedName>
        <fullName evidence="1">Uncharacterized protein</fullName>
    </submittedName>
</protein>
<dbReference type="AlphaFoldDB" id="E1YKC0"/>
<gene>
    <name evidence="1" type="ORF">N47_E40650</name>
</gene>